<sequence length="335" mass="35632">MVAPASPAVPGAVADIAPAAAPTPATALWPAITTARHATLPRCPWWVAAPEAPSGRWRAGSVARADLPALRAWPQWLTIDGDGDGDKDGITLQVAPEAREAVLATIAQALRAQGLIRAWRDELFPVPALLDAQDSPGPVLARIERASARFWGSLTFGAHCNGWVAGADGRPAALWIARRADDKPTDPGRLDNLIGGGVSAGQSPREAVLREGWEEAGLRPPQMAGLRSGRRIHVARDLPEGFQREWVSVYDLCLPPDLQPVNQDGEVQAITRMPIAEVVERCAAGELTVDATLATLDFLLRHDLLDTATRGPLEAAAARLWLPTDPADQAADAAR</sequence>
<comment type="caution">
    <text evidence="2">The sequence shown here is derived from an EMBL/GenBank/DDBJ whole genome shotgun (WGS) entry which is preliminary data.</text>
</comment>
<gene>
    <name evidence="2" type="ORF">AACH11_10860</name>
</gene>
<reference evidence="2 3" key="1">
    <citation type="submission" date="2024-04" db="EMBL/GenBank/DDBJ databases">
        <title>Novel species of the genus Ideonella isolated from streams.</title>
        <authorList>
            <person name="Lu H."/>
        </authorList>
    </citation>
    <scope>NUCLEOTIDE SEQUENCE [LARGE SCALE GENOMIC DNA]</scope>
    <source>
        <strain evidence="2 3">BYS139W</strain>
    </source>
</reference>
<evidence type="ECO:0000313" key="2">
    <source>
        <dbReference type="EMBL" id="MEK8026458.1"/>
    </source>
</evidence>
<protein>
    <submittedName>
        <fullName evidence="2">DUF4743 domain-containing protein</fullName>
    </submittedName>
</protein>
<dbReference type="RefSeq" id="WP_341374242.1">
    <property type="nucleotide sequence ID" value="NZ_JBBUTF010000008.1"/>
</dbReference>
<dbReference type="InterPro" id="IPR000086">
    <property type="entry name" value="NUDIX_hydrolase_dom"/>
</dbReference>
<keyword evidence="3" id="KW-1185">Reference proteome</keyword>
<proteinExistence type="predicted"/>
<dbReference type="SUPFAM" id="SSF55811">
    <property type="entry name" value="Nudix"/>
    <property type="match status" value="1"/>
</dbReference>
<dbReference type="Pfam" id="PF00293">
    <property type="entry name" value="NUDIX"/>
    <property type="match status" value="1"/>
</dbReference>
<dbReference type="Proteomes" id="UP001368500">
    <property type="component" value="Unassembled WGS sequence"/>
</dbReference>
<dbReference type="Gene3D" id="3.90.79.10">
    <property type="entry name" value="Nucleoside Triphosphate Pyrophosphohydrolase"/>
    <property type="match status" value="1"/>
</dbReference>
<organism evidence="2 3">
    <name type="scientific">Pseudaquabacterium rugosum</name>
    <dbReference type="NCBI Taxonomy" id="2984194"/>
    <lineage>
        <taxon>Bacteria</taxon>
        <taxon>Pseudomonadati</taxon>
        <taxon>Pseudomonadota</taxon>
        <taxon>Betaproteobacteria</taxon>
        <taxon>Burkholderiales</taxon>
        <taxon>Sphaerotilaceae</taxon>
        <taxon>Pseudaquabacterium</taxon>
    </lineage>
</organism>
<feature type="domain" description="Nudix hydrolase" evidence="1">
    <location>
        <begin position="157"/>
        <end position="295"/>
    </location>
</feature>
<accession>A0ABU9BCY4</accession>
<dbReference type="CDD" id="cd03676">
    <property type="entry name" value="NUDIX_Tnr3_like"/>
    <property type="match status" value="1"/>
</dbReference>
<dbReference type="EMBL" id="JBBUTF010000008">
    <property type="protein sequence ID" value="MEK8026458.1"/>
    <property type="molecule type" value="Genomic_DNA"/>
</dbReference>
<name>A0ABU9BCY4_9BURK</name>
<evidence type="ECO:0000313" key="3">
    <source>
        <dbReference type="Proteomes" id="UP001368500"/>
    </source>
</evidence>
<dbReference type="PROSITE" id="PS51462">
    <property type="entry name" value="NUDIX"/>
    <property type="match status" value="1"/>
</dbReference>
<dbReference type="InterPro" id="IPR015797">
    <property type="entry name" value="NUDIX_hydrolase-like_dom_sf"/>
</dbReference>
<evidence type="ECO:0000259" key="1">
    <source>
        <dbReference type="PROSITE" id="PS51462"/>
    </source>
</evidence>